<feature type="chain" id="PRO_5047409687" evidence="1">
    <location>
        <begin position="26"/>
        <end position="216"/>
    </location>
</feature>
<protein>
    <submittedName>
        <fullName evidence="2">Retroviral-like aspartic protease family protein</fullName>
    </submittedName>
</protein>
<reference evidence="2" key="1">
    <citation type="submission" date="2021-10" db="EMBL/GenBank/DDBJ databases">
        <title>The complete genome sequence of Leeia sp. TBRC 13508.</title>
        <authorList>
            <person name="Charoenyingcharoen P."/>
            <person name="Yukphan P."/>
        </authorList>
    </citation>
    <scope>NUCLEOTIDE SEQUENCE</scope>
    <source>
        <strain evidence="2">TBRC 13508</strain>
    </source>
</reference>
<feature type="signal peptide" evidence="1">
    <location>
        <begin position="1"/>
        <end position="25"/>
    </location>
</feature>
<dbReference type="InterPro" id="IPR034122">
    <property type="entry name" value="Retropepsin-like_bacterial"/>
</dbReference>
<dbReference type="CDD" id="cd05483">
    <property type="entry name" value="retropepsin_like_bacteria"/>
    <property type="match status" value="1"/>
</dbReference>
<dbReference type="Pfam" id="PF13975">
    <property type="entry name" value="gag-asp_proteas"/>
    <property type="match status" value="1"/>
</dbReference>
<evidence type="ECO:0000313" key="3">
    <source>
        <dbReference type="Proteomes" id="UP001165395"/>
    </source>
</evidence>
<dbReference type="SUPFAM" id="SSF50630">
    <property type="entry name" value="Acid proteases"/>
    <property type="match status" value="1"/>
</dbReference>
<keyword evidence="3" id="KW-1185">Reference proteome</keyword>
<dbReference type="InterPro" id="IPR011969">
    <property type="entry name" value="Clan_AA_Asp_peptidase_C"/>
</dbReference>
<organism evidence="2 3">
    <name type="scientific">Leeia speluncae</name>
    <dbReference type="NCBI Taxonomy" id="2884804"/>
    <lineage>
        <taxon>Bacteria</taxon>
        <taxon>Pseudomonadati</taxon>
        <taxon>Pseudomonadota</taxon>
        <taxon>Betaproteobacteria</taxon>
        <taxon>Neisseriales</taxon>
        <taxon>Leeiaceae</taxon>
        <taxon>Leeia</taxon>
    </lineage>
</organism>
<evidence type="ECO:0000313" key="2">
    <source>
        <dbReference type="EMBL" id="MCB6185362.1"/>
    </source>
</evidence>
<sequence length="216" mass="22945">MKIVKLLHRVSQFLLAFGLAGVASAQNVQLIGVMPNMGVFKIDGVGPKSIRIGQSYNGVKVVSASGDSAVIEIDGKRSTIRLGDAGFSSDTNASSGQKTTLTADSNGHFVTTIAINGRPVEAVVDTGATVISIGRSQAEQMGIKYQNAPQAVFGTANGSIRAWMVKFDTVRVGNITLYQVEGSVNESNMPIVLLGMSFLNRVEMKRSNGQLELIKR</sequence>
<dbReference type="Gene3D" id="2.40.70.10">
    <property type="entry name" value="Acid Proteases"/>
    <property type="match status" value="1"/>
</dbReference>
<accession>A0ABS8DAW6</accession>
<dbReference type="PROSITE" id="PS00141">
    <property type="entry name" value="ASP_PROTEASE"/>
    <property type="match status" value="1"/>
</dbReference>
<keyword evidence="1" id="KW-0732">Signal</keyword>
<dbReference type="InterPro" id="IPR021109">
    <property type="entry name" value="Peptidase_aspartic_dom_sf"/>
</dbReference>
<evidence type="ECO:0000256" key="1">
    <source>
        <dbReference type="SAM" id="SignalP"/>
    </source>
</evidence>
<comment type="caution">
    <text evidence="2">The sequence shown here is derived from an EMBL/GenBank/DDBJ whole genome shotgun (WGS) entry which is preliminary data.</text>
</comment>
<dbReference type="RefSeq" id="WP_227182194.1">
    <property type="nucleotide sequence ID" value="NZ_JAJBZT010000016.1"/>
</dbReference>
<dbReference type="NCBIfam" id="TIGR02281">
    <property type="entry name" value="clan_AA_DTGA"/>
    <property type="match status" value="1"/>
</dbReference>
<dbReference type="InterPro" id="IPR001969">
    <property type="entry name" value="Aspartic_peptidase_AS"/>
</dbReference>
<name>A0ABS8DAW6_9NEIS</name>
<gene>
    <name evidence="2" type="ORF">LIN78_17585</name>
</gene>
<proteinExistence type="predicted"/>
<dbReference type="Proteomes" id="UP001165395">
    <property type="component" value="Unassembled WGS sequence"/>
</dbReference>
<dbReference type="EMBL" id="JAJBZT010000016">
    <property type="protein sequence ID" value="MCB6185362.1"/>
    <property type="molecule type" value="Genomic_DNA"/>
</dbReference>